<comment type="caution">
    <text evidence="13">The sequence shown here is derived from an EMBL/GenBank/DDBJ whole genome shotgun (WGS) entry which is preliminary data.</text>
</comment>
<dbReference type="EMBL" id="JBBPHU010000011">
    <property type="protein sequence ID" value="KAK7512013.1"/>
    <property type="molecule type" value="Genomic_DNA"/>
</dbReference>
<evidence type="ECO:0000256" key="9">
    <source>
        <dbReference type="ARBA" id="ARBA00023136"/>
    </source>
</evidence>
<comment type="similarity">
    <text evidence="3">Belongs to the ALG14 family.</text>
</comment>
<evidence type="ECO:0000313" key="14">
    <source>
        <dbReference type="Proteomes" id="UP001363622"/>
    </source>
</evidence>
<comment type="subcellular location">
    <subcellularLocation>
        <location evidence="1">Endoplasmic reticulum membrane</location>
        <topology evidence="1">Single-pass membrane protein</topology>
    </subcellularLocation>
    <subcellularLocation>
        <location evidence="2">Nucleus membrane</location>
        <topology evidence="2">Single-pass membrane protein</topology>
    </subcellularLocation>
</comment>
<evidence type="ECO:0000256" key="10">
    <source>
        <dbReference type="ARBA" id="ARBA00032062"/>
    </source>
</evidence>
<dbReference type="Gene3D" id="3.40.50.2000">
    <property type="entry name" value="Glycogen Phosphorylase B"/>
    <property type="match status" value="1"/>
</dbReference>
<evidence type="ECO:0000256" key="11">
    <source>
        <dbReference type="SAM" id="MobiDB-lite"/>
    </source>
</evidence>
<comment type="subunit">
    <text evidence="4">Heterodimer with ALG13 to form a functional enzyme.</text>
</comment>
<organism evidence="13 14">
    <name type="scientific">Phyllosticta citriasiana</name>
    <dbReference type="NCBI Taxonomy" id="595635"/>
    <lineage>
        <taxon>Eukaryota</taxon>
        <taxon>Fungi</taxon>
        <taxon>Dikarya</taxon>
        <taxon>Ascomycota</taxon>
        <taxon>Pezizomycotina</taxon>
        <taxon>Dothideomycetes</taxon>
        <taxon>Dothideomycetes incertae sedis</taxon>
        <taxon>Botryosphaeriales</taxon>
        <taxon>Phyllostictaceae</taxon>
        <taxon>Phyllosticta</taxon>
    </lineage>
</organism>
<keyword evidence="14" id="KW-1185">Reference proteome</keyword>
<accession>A0ABR1KC30</accession>
<dbReference type="Proteomes" id="UP001363622">
    <property type="component" value="Unassembled WGS sequence"/>
</dbReference>
<dbReference type="Pfam" id="PF08660">
    <property type="entry name" value="Alg14"/>
    <property type="match status" value="2"/>
</dbReference>
<evidence type="ECO:0000256" key="8">
    <source>
        <dbReference type="ARBA" id="ARBA00022989"/>
    </source>
</evidence>
<feature type="transmembrane region" description="Helical" evidence="12">
    <location>
        <begin position="33"/>
        <end position="60"/>
    </location>
</feature>
<dbReference type="PANTHER" id="PTHR12154:SF4">
    <property type="entry name" value="UDP-N-ACETYLGLUCOSAMINE TRANSFERASE SUBUNIT ALG14 HOMOLOG"/>
    <property type="match status" value="1"/>
</dbReference>
<evidence type="ECO:0000256" key="1">
    <source>
        <dbReference type="ARBA" id="ARBA00004389"/>
    </source>
</evidence>
<evidence type="ECO:0000256" key="4">
    <source>
        <dbReference type="ARBA" id="ARBA00011335"/>
    </source>
</evidence>
<reference evidence="13 14" key="1">
    <citation type="submission" date="2024-04" db="EMBL/GenBank/DDBJ databases">
        <title>Phyllosticta paracitricarpa is synonymous to the EU quarantine fungus P. citricarpa based on phylogenomic analyses.</title>
        <authorList>
            <consortium name="Lawrence Berkeley National Laboratory"/>
            <person name="Van Ingen-Buijs V.A."/>
            <person name="Van Westerhoven A.C."/>
            <person name="Haridas S."/>
            <person name="Skiadas P."/>
            <person name="Martin F."/>
            <person name="Groenewald J.Z."/>
            <person name="Crous P.W."/>
            <person name="Seidl M.F."/>
        </authorList>
    </citation>
    <scope>NUCLEOTIDE SEQUENCE [LARGE SCALE GENOMIC DNA]</scope>
    <source>
        <strain evidence="13 14">CBS 123371</strain>
    </source>
</reference>
<keyword evidence="7" id="KW-0256">Endoplasmic reticulum</keyword>
<keyword evidence="6 12" id="KW-0812">Transmembrane</keyword>
<proteinExistence type="inferred from homology"/>
<sequence length="362" mass="39812">MPAQQCANPAHGTQQHLLEQQTMSTPAPPATTLFLNGLLILALLSIPFLALRLIFILPPLRLPPRPRKRPGDPSLNVDTAATSTNAPTSSNGTEDAGFAGIFEFDASIEPTRLLVVLGSGGHTAEMMAMLGKLDKARFLRSWSHRTYVVSEGDALSAERAREWEESLLEFGTGRVGKRRAHANKDDDAAAIFTDDEEDDAIEELKRAAGDRKDTELEIGTYDIQLVPRARKIHQSLLTTPFSSLRCLAACHSILRSPFASSAIDSSMAPQHQPTFFPDLILTNGPGTGVIVVFAALLLRFCDLGDLDRTSRIRTVYVESWARVRRLSLSGKLLVRVVDRFLVQWETLLERTSGRGEYLGVLI</sequence>
<name>A0ABR1KC30_9PEZI</name>
<gene>
    <name evidence="13" type="ORF">IWZ03DRAFT_385333</name>
</gene>
<keyword evidence="8 12" id="KW-1133">Transmembrane helix</keyword>
<dbReference type="InterPro" id="IPR013969">
    <property type="entry name" value="Oligosacch_biosynth_Alg14"/>
</dbReference>
<evidence type="ECO:0000256" key="2">
    <source>
        <dbReference type="ARBA" id="ARBA00004590"/>
    </source>
</evidence>
<evidence type="ECO:0000256" key="3">
    <source>
        <dbReference type="ARBA" id="ARBA00009731"/>
    </source>
</evidence>
<protein>
    <recommendedName>
        <fullName evidence="5">UDP-N-acetylglucosamine transferase subunit ALG14</fullName>
    </recommendedName>
    <alternativeName>
        <fullName evidence="10">Asparagine-linked glycosylation protein 14</fullName>
    </alternativeName>
</protein>
<feature type="compositionally biased region" description="Low complexity" evidence="11">
    <location>
        <begin position="79"/>
        <end position="93"/>
    </location>
</feature>
<evidence type="ECO:0000256" key="7">
    <source>
        <dbReference type="ARBA" id="ARBA00022824"/>
    </source>
</evidence>
<feature type="region of interest" description="Disordered" evidence="11">
    <location>
        <begin position="65"/>
        <end position="94"/>
    </location>
</feature>
<keyword evidence="9 12" id="KW-0472">Membrane</keyword>
<evidence type="ECO:0000256" key="12">
    <source>
        <dbReference type="SAM" id="Phobius"/>
    </source>
</evidence>
<evidence type="ECO:0000313" key="13">
    <source>
        <dbReference type="EMBL" id="KAK7512013.1"/>
    </source>
</evidence>
<evidence type="ECO:0000256" key="5">
    <source>
        <dbReference type="ARBA" id="ARBA00017467"/>
    </source>
</evidence>
<dbReference type="PANTHER" id="PTHR12154">
    <property type="entry name" value="GLYCOSYL TRANSFERASE-RELATED"/>
    <property type="match status" value="1"/>
</dbReference>
<evidence type="ECO:0000256" key="6">
    <source>
        <dbReference type="ARBA" id="ARBA00022692"/>
    </source>
</evidence>